<sequence>MPSLSLYFSSLLSIVGLAQAEKFPQSLTDLRAQLKSDGGVTFDPLGVAAVLYNPRVDKSAARLYTQFDRGLFIWPHLTMIGGTLPPMQMLVERLNATMKWIHPSIKLCAQDTTMLPVRSDVSGNVFRQLPLNLSNAWLTGLISFQTSRQPGNDFAVVCVDAMYPSSDERQKNVRQQLGTFGWLLRKWTLDSICLVNGAMLMTGMVCGILSADVWAFTLFLLYSSHWLASVLISFTSMVKIHKPDHIKNDLLDRYAVYERDEGGTVIFKGPQRELEEWARSTWEYDRNWGKDFLHWFWTLSGTFSGISSVACMVNMKGVLQLAFLGVLVYSSLAEIVATRIARQLQTKAHGLIYADKVLNNDTRTKAIIRATLQISRECRLRDLNWVKMGLLPPMQVFEKMQELLRDISDISDIKQSIDDRRAAVKKECDAFIHNVDPSEQMLAKRIVKEVMEALGFLQDVGAIHQLNASDGNPQS</sequence>
<feature type="transmembrane region" description="Helical" evidence="1">
    <location>
        <begin position="216"/>
        <end position="238"/>
    </location>
</feature>
<dbReference type="Proteomes" id="UP000191342">
    <property type="component" value="Unassembled WGS sequence"/>
</dbReference>
<dbReference type="AlphaFoldDB" id="A0A1V6TLB0"/>
<keyword evidence="1" id="KW-0812">Transmembrane</keyword>
<gene>
    <name evidence="3" type="ORF">PENFLA_c006G00955</name>
</gene>
<feature type="transmembrane region" description="Helical" evidence="1">
    <location>
        <begin position="192"/>
        <end position="210"/>
    </location>
</feature>
<feature type="signal peptide" evidence="2">
    <location>
        <begin position="1"/>
        <end position="20"/>
    </location>
</feature>
<organism evidence="3 4">
    <name type="scientific">Penicillium flavigenum</name>
    <dbReference type="NCBI Taxonomy" id="254877"/>
    <lineage>
        <taxon>Eukaryota</taxon>
        <taxon>Fungi</taxon>
        <taxon>Dikarya</taxon>
        <taxon>Ascomycota</taxon>
        <taxon>Pezizomycotina</taxon>
        <taxon>Eurotiomycetes</taxon>
        <taxon>Eurotiomycetidae</taxon>
        <taxon>Eurotiales</taxon>
        <taxon>Aspergillaceae</taxon>
        <taxon>Penicillium</taxon>
    </lineage>
</organism>
<keyword evidence="2" id="KW-0732">Signal</keyword>
<reference evidence="4" key="1">
    <citation type="journal article" date="2017" name="Nat. Microbiol.">
        <title>Global analysis of biosynthetic gene clusters reveals vast potential of secondary metabolite production in Penicillium species.</title>
        <authorList>
            <person name="Nielsen J.C."/>
            <person name="Grijseels S."/>
            <person name="Prigent S."/>
            <person name="Ji B."/>
            <person name="Dainat J."/>
            <person name="Nielsen K.F."/>
            <person name="Frisvad J.C."/>
            <person name="Workman M."/>
            <person name="Nielsen J."/>
        </authorList>
    </citation>
    <scope>NUCLEOTIDE SEQUENCE [LARGE SCALE GENOMIC DNA]</scope>
    <source>
        <strain evidence="4">IBT 14082</strain>
    </source>
</reference>
<feature type="transmembrane region" description="Helical" evidence="1">
    <location>
        <begin position="321"/>
        <end position="341"/>
    </location>
</feature>
<name>A0A1V6TLB0_9EURO</name>
<dbReference type="OrthoDB" id="5381783at2759"/>
<comment type="caution">
    <text evidence="3">The sequence shown here is derived from an EMBL/GenBank/DDBJ whole genome shotgun (WGS) entry which is preliminary data.</text>
</comment>
<feature type="transmembrane region" description="Helical" evidence="1">
    <location>
        <begin position="292"/>
        <end position="315"/>
    </location>
</feature>
<feature type="chain" id="PRO_5013003360" evidence="2">
    <location>
        <begin position="21"/>
        <end position="475"/>
    </location>
</feature>
<accession>A0A1V6TLB0</accession>
<keyword evidence="1" id="KW-1133">Transmembrane helix</keyword>
<evidence type="ECO:0000313" key="4">
    <source>
        <dbReference type="Proteomes" id="UP000191342"/>
    </source>
</evidence>
<evidence type="ECO:0000256" key="2">
    <source>
        <dbReference type="SAM" id="SignalP"/>
    </source>
</evidence>
<keyword evidence="4" id="KW-1185">Reference proteome</keyword>
<dbReference type="STRING" id="254877.A0A1V6TLB0"/>
<dbReference type="EMBL" id="MLQL01000006">
    <property type="protein sequence ID" value="OQE27182.1"/>
    <property type="molecule type" value="Genomic_DNA"/>
</dbReference>
<protein>
    <submittedName>
        <fullName evidence="3">Uncharacterized protein</fullName>
    </submittedName>
</protein>
<evidence type="ECO:0000256" key="1">
    <source>
        <dbReference type="SAM" id="Phobius"/>
    </source>
</evidence>
<keyword evidence="1" id="KW-0472">Membrane</keyword>
<evidence type="ECO:0000313" key="3">
    <source>
        <dbReference type="EMBL" id="OQE27182.1"/>
    </source>
</evidence>
<proteinExistence type="predicted"/>